<dbReference type="SUPFAM" id="SSF51556">
    <property type="entry name" value="Metallo-dependent hydrolases"/>
    <property type="match status" value="1"/>
</dbReference>
<comment type="caution">
    <text evidence="8">The sequence shown here is derived from an EMBL/GenBank/DDBJ whole genome shotgun (WGS) entry which is preliminary data.</text>
</comment>
<dbReference type="GO" id="GO:0008880">
    <property type="term" value="F:glucuronate isomerase activity"/>
    <property type="evidence" value="ECO:0007669"/>
    <property type="project" value="UniProtKB-UniRule"/>
</dbReference>
<dbReference type="HAMAP" id="MF_00675">
    <property type="entry name" value="UxaC"/>
    <property type="match status" value="1"/>
</dbReference>
<evidence type="ECO:0000256" key="5">
    <source>
        <dbReference type="ARBA" id="ARBA00020555"/>
    </source>
</evidence>
<evidence type="ECO:0000256" key="2">
    <source>
        <dbReference type="ARBA" id="ARBA00004892"/>
    </source>
</evidence>
<dbReference type="PANTHER" id="PTHR30068:SF4">
    <property type="entry name" value="URONATE ISOMERASE"/>
    <property type="match status" value="1"/>
</dbReference>
<dbReference type="HOGENOM" id="CLU_044465_1_0_10"/>
<dbReference type="Gene3D" id="1.10.2020.10">
    <property type="entry name" value="uronate isomerase, domain 2, chain A"/>
    <property type="match status" value="1"/>
</dbReference>
<dbReference type="Proteomes" id="UP000003919">
    <property type="component" value="Chromosome"/>
</dbReference>
<dbReference type="STRING" id="388413.ALPR1_10405"/>
<dbReference type="PANTHER" id="PTHR30068">
    <property type="entry name" value="URONATE ISOMERASE"/>
    <property type="match status" value="1"/>
</dbReference>
<dbReference type="GO" id="GO:0019698">
    <property type="term" value="P:D-galacturonate catabolic process"/>
    <property type="evidence" value="ECO:0007669"/>
    <property type="project" value="TreeGrafter"/>
</dbReference>
<evidence type="ECO:0000256" key="3">
    <source>
        <dbReference type="ARBA" id="ARBA00008397"/>
    </source>
</evidence>
<dbReference type="AlphaFoldDB" id="A3HS02"/>
<dbReference type="EMBL" id="AAXU02000001">
    <property type="protein sequence ID" value="EAZ82620.1"/>
    <property type="molecule type" value="Genomic_DNA"/>
</dbReference>
<keyword evidence="6 7" id="KW-0413">Isomerase</keyword>
<evidence type="ECO:0000313" key="8">
    <source>
        <dbReference type="EMBL" id="EAZ82620.1"/>
    </source>
</evidence>
<protein>
    <recommendedName>
        <fullName evidence="5 7">Uronate isomerase</fullName>
        <ecNumber evidence="4 7">5.3.1.12</ecNumber>
    </recommendedName>
    <alternativeName>
        <fullName evidence="7">Glucuronate isomerase</fullName>
    </alternativeName>
    <alternativeName>
        <fullName evidence="7">Uronic isomerase</fullName>
    </alternativeName>
</protein>
<gene>
    <name evidence="7" type="primary">uxaC</name>
    <name evidence="8" type="ORF">ALPR1_10405</name>
</gene>
<name>A3HS02_9BACT</name>
<evidence type="ECO:0000256" key="6">
    <source>
        <dbReference type="ARBA" id="ARBA00023235"/>
    </source>
</evidence>
<dbReference type="NCBIfam" id="NF002794">
    <property type="entry name" value="PRK02925.1"/>
    <property type="match status" value="1"/>
</dbReference>
<evidence type="ECO:0000256" key="1">
    <source>
        <dbReference type="ARBA" id="ARBA00001165"/>
    </source>
</evidence>
<comment type="catalytic activity">
    <reaction evidence="1 7">
        <text>D-glucuronate = D-fructuronate</text>
        <dbReference type="Rhea" id="RHEA:13049"/>
        <dbReference type="ChEBI" id="CHEBI:58720"/>
        <dbReference type="ChEBI" id="CHEBI:59863"/>
        <dbReference type="EC" id="5.3.1.12"/>
    </reaction>
</comment>
<dbReference type="EMBL" id="CM001023">
    <property type="protein sequence ID" value="EAZ82620.1"/>
    <property type="molecule type" value="Genomic_DNA"/>
</dbReference>
<dbReference type="EC" id="5.3.1.12" evidence="4 7"/>
<evidence type="ECO:0000313" key="9">
    <source>
        <dbReference type="Proteomes" id="UP000003919"/>
    </source>
</evidence>
<dbReference type="OrthoDB" id="9766564at2"/>
<evidence type="ECO:0000256" key="7">
    <source>
        <dbReference type="HAMAP-Rule" id="MF_00675"/>
    </source>
</evidence>
<dbReference type="Gene3D" id="3.20.20.140">
    <property type="entry name" value="Metal-dependent hydrolases"/>
    <property type="match status" value="1"/>
</dbReference>
<keyword evidence="9" id="KW-1185">Reference proteome</keyword>
<dbReference type="eggNOG" id="COG1904">
    <property type="taxonomic scope" value="Bacteria"/>
</dbReference>
<dbReference type="GO" id="GO:0042840">
    <property type="term" value="P:D-glucuronate catabolic process"/>
    <property type="evidence" value="ECO:0007669"/>
    <property type="project" value="TreeGrafter"/>
</dbReference>
<dbReference type="UniPathway" id="UPA00246"/>
<dbReference type="InterPro" id="IPR032466">
    <property type="entry name" value="Metal_Hydrolase"/>
</dbReference>
<dbReference type="RefSeq" id="WP_008200342.1">
    <property type="nucleotide sequence ID" value="NZ_CM001023.1"/>
</dbReference>
<reference evidence="8 9" key="1">
    <citation type="journal article" date="2011" name="J. Bacteriol.">
        <title>Complete genome sequence of Algoriphagus sp. PR1, bacterial prey of a colony-forming choanoflagellate.</title>
        <authorList>
            <person name="Alegado R.A."/>
            <person name="Ferriera S."/>
            <person name="Nusbaum C."/>
            <person name="Young S.K."/>
            <person name="Zeng Q."/>
            <person name="Imamovic A."/>
            <person name="Fairclough S.R."/>
            <person name="King N."/>
        </authorList>
    </citation>
    <scope>NUCLEOTIDE SEQUENCE [LARGE SCALE GENOMIC DNA]</scope>
    <source>
        <strain evidence="8 9">PR1</strain>
    </source>
</reference>
<evidence type="ECO:0000256" key="4">
    <source>
        <dbReference type="ARBA" id="ARBA00012546"/>
    </source>
</evidence>
<dbReference type="InterPro" id="IPR003766">
    <property type="entry name" value="Uronate_isomerase"/>
</dbReference>
<comment type="pathway">
    <text evidence="2 7">Carbohydrate metabolism; pentose and glucuronate interconversion.</text>
</comment>
<proteinExistence type="inferred from homology"/>
<organism evidence="8 9">
    <name type="scientific">Algoriphagus machipongonensis</name>
    <dbReference type="NCBI Taxonomy" id="388413"/>
    <lineage>
        <taxon>Bacteria</taxon>
        <taxon>Pseudomonadati</taxon>
        <taxon>Bacteroidota</taxon>
        <taxon>Cytophagia</taxon>
        <taxon>Cytophagales</taxon>
        <taxon>Cyclobacteriaceae</taxon>
        <taxon>Algoriphagus</taxon>
    </lineage>
</organism>
<comment type="similarity">
    <text evidence="3 7">Belongs to the metallo-dependent hydrolases superfamily. Uronate isomerase family.</text>
</comment>
<comment type="catalytic activity">
    <reaction evidence="7">
        <text>aldehydo-D-galacturonate = keto-D-tagaturonate</text>
        <dbReference type="Rhea" id="RHEA:27702"/>
        <dbReference type="ChEBI" id="CHEBI:12952"/>
        <dbReference type="ChEBI" id="CHEBI:17886"/>
    </reaction>
</comment>
<sequence>MQTLDKKQAFIAEDFLLENKYSQHLYHTYAKGLPIIDYHNHLPPNEINSDKNFENISKIWLAGDHYKWRAMRTLGVPEKYITGDASDEEKFQKWADTVPYTLRNPLFHWTHLELQRYFGIDELLTSKNASAIFNQTSEMLQGSDFSTCSLLNKMNVEVVCSTDSPTDTLNEHVSFSKKENDLQMYPAFRPDKAYAVEDPKAYGKYLAELGELANGQGIANFEELIQALQIRVNYFHDRGCRVSDHGLEQLYYFEGEPYNMDVLIHDLRYGNTLTKEMAEFFKFKVLVELSKMYHSKGWVQQFHLGALRNTNERMLSVLGPDTGYDSIGDFDQASALSKYLNKLESSDQLSKTVLYNLNPRDNEVFATMIGNYNGGGIKGKVQFGSGWWYLDQKDGMERQINTLSNMGLVSCFIGMLTDSRSFLSFPRHEYFRRILCNLFGNDVKNGELPWDEAWLGKIIQDICYYNAKNYFDFDPKNIIV</sequence>
<dbReference type="Pfam" id="PF02614">
    <property type="entry name" value="UxaC"/>
    <property type="match status" value="1"/>
</dbReference>
<accession>A3HS02</accession>